<dbReference type="PANTHER" id="PTHR30508">
    <property type="entry name" value="FES CLUSTER ASSEMBLY PROTEIN SUF"/>
    <property type="match status" value="1"/>
</dbReference>
<dbReference type="InterPro" id="IPR055346">
    <property type="entry name" value="Fe-S_cluster_assembly_SufBD"/>
</dbReference>
<proteinExistence type="predicted"/>
<gene>
    <name evidence="1" type="ORF">D5R95_01755</name>
</gene>
<name>A0A424Z3Q9_9EURY</name>
<dbReference type="PANTHER" id="PTHR30508:SF1">
    <property type="entry name" value="UPF0051 PROTEIN ABCI8, CHLOROPLASTIC-RELATED"/>
    <property type="match status" value="1"/>
</dbReference>
<accession>A0A424Z3Q9</accession>
<evidence type="ECO:0000313" key="2">
    <source>
        <dbReference type="Proteomes" id="UP000284763"/>
    </source>
</evidence>
<comment type="caution">
    <text evidence="1">The sequence shown here is derived from an EMBL/GenBank/DDBJ whole genome shotgun (WGS) entry which is preliminary data.</text>
</comment>
<dbReference type="AlphaFoldDB" id="A0A424Z3Q9"/>
<dbReference type="Proteomes" id="UP000284763">
    <property type="component" value="Unassembled WGS sequence"/>
</dbReference>
<dbReference type="EMBL" id="QZAB01000115">
    <property type="protein sequence ID" value="RQD90595.1"/>
    <property type="molecule type" value="Genomic_DNA"/>
</dbReference>
<dbReference type="SUPFAM" id="SSF101960">
    <property type="entry name" value="Stabilizer of iron transporter SufD"/>
    <property type="match status" value="1"/>
</dbReference>
<feature type="non-terminal residue" evidence="1">
    <location>
        <position position="155"/>
    </location>
</feature>
<dbReference type="GO" id="GO:0016226">
    <property type="term" value="P:iron-sulfur cluster assembly"/>
    <property type="evidence" value="ECO:0007669"/>
    <property type="project" value="InterPro"/>
</dbReference>
<evidence type="ECO:0000313" key="1">
    <source>
        <dbReference type="EMBL" id="RQD90595.1"/>
    </source>
</evidence>
<reference evidence="1 2" key="1">
    <citation type="submission" date="2018-08" db="EMBL/GenBank/DDBJ databases">
        <title>The metabolism and importance of syntrophic acetate oxidation coupled to methane or sulfide production in haloalkaline environments.</title>
        <authorList>
            <person name="Timmers P.H.A."/>
            <person name="Vavourakis C.D."/>
            <person name="Sorokin D.Y."/>
            <person name="Sinninghe Damste J.S."/>
            <person name="Muyzer G."/>
            <person name="Stams A.J.M."/>
            <person name="Plugge C.M."/>
        </authorList>
    </citation>
    <scope>NUCLEOTIDE SEQUENCE [LARGE SCALE GENOMIC DNA]</scope>
    <source>
        <strain evidence="1">MSAO_Arc3</strain>
    </source>
</reference>
<dbReference type="InterPro" id="IPR037284">
    <property type="entry name" value="SUF_FeS_clus_asmbl_SufBD_sf"/>
</dbReference>
<sequence>MQDQTELRRKALKALEKKAAYGDDFELKNYQVTSEHMSNYDSLEEIDDETKQTLLNVGVIPSGKERSGTLIMTDNSISHSSLSEDSVELTSTRKARDKYKWFDDYFWKLVPVDKDKYTAKSYLENADGYFIRAPANTKTSMPVQTCLMLGSKNIS</sequence>
<protein>
    <submittedName>
        <fullName evidence="1">SufD family Fe-S cluster assembly protein</fullName>
    </submittedName>
</protein>
<organism evidence="1 2">
    <name type="scientific">Methanosalsum natronophilum</name>
    <dbReference type="NCBI Taxonomy" id="768733"/>
    <lineage>
        <taxon>Archaea</taxon>
        <taxon>Methanobacteriati</taxon>
        <taxon>Methanobacteriota</taxon>
        <taxon>Stenosarchaea group</taxon>
        <taxon>Methanomicrobia</taxon>
        <taxon>Methanosarcinales</taxon>
        <taxon>Methanosarcinaceae</taxon>
        <taxon>Methanosalsum</taxon>
    </lineage>
</organism>